<evidence type="ECO:0000313" key="1">
    <source>
        <dbReference type="EMBL" id="CAG8723808.1"/>
    </source>
</evidence>
<keyword evidence="2" id="KW-1185">Reference proteome</keyword>
<dbReference type="AlphaFoldDB" id="A0A9N9I7U4"/>
<dbReference type="OrthoDB" id="2407615at2759"/>
<proteinExistence type="predicted"/>
<feature type="non-terminal residue" evidence="1">
    <location>
        <position position="169"/>
    </location>
</feature>
<sequence length="169" mass="19760">KQKHCHECGKNEIENSKHKCPQYNAKLLTLAKTQQETEQITPEKEDSTKSFTFRSYKFETDISDKHTNSITLFALIGHSDSESIGLRMRPDYVIKSQRFQVQLRKTGFLNLHENNRHFESLGKDNKLSEEMKLFSIKARARHINYIKEKLTLTKPSSFIHPIFVTFDEA</sequence>
<gene>
    <name evidence="1" type="ORF">FCALED_LOCUS14543</name>
</gene>
<evidence type="ECO:0000313" key="2">
    <source>
        <dbReference type="Proteomes" id="UP000789570"/>
    </source>
</evidence>
<dbReference type="EMBL" id="CAJVPQ010010712">
    <property type="protein sequence ID" value="CAG8723808.1"/>
    <property type="molecule type" value="Genomic_DNA"/>
</dbReference>
<name>A0A9N9I7U4_9GLOM</name>
<dbReference type="Proteomes" id="UP000789570">
    <property type="component" value="Unassembled WGS sequence"/>
</dbReference>
<organism evidence="1 2">
    <name type="scientific">Funneliformis caledonium</name>
    <dbReference type="NCBI Taxonomy" id="1117310"/>
    <lineage>
        <taxon>Eukaryota</taxon>
        <taxon>Fungi</taxon>
        <taxon>Fungi incertae sedis</taxon>
        <taxon>Mucoromycota</taxon>
        <taxon>Glomeromycotina</taxon>
        <taxon>Glomeromycetes</taxon>
        <taxon>Glomerales</taxon>
        <taxon>Glomeraceae</taxon>
        <taxon>Funneliformis</taxon>
    </lineage>
</organism>
<protein>
    <submittedName>
        <fullName evidence="1">3787_t:CDS:1</fullName>
    </submittedName>
</protein>
<comment type="caution">
    <text evidence="1">The sequence shown here is derived from an EMBL/GenBank/DDBJ whole genome shotgun (WGS) entry which is preliminary data.</text>
</comment>
<reference evidence="1" key="1">
    <citation type="submission" date="2021-06" db="EMBL/GenBank/DDBJ databases">
        <authorList>
            <person name="Kallberg Y."/>
            <person name="Tangrot J."/>
            <person name="Rosling A."/>
        </authorList>
    </citation>
    <scope>NUCLEOTIDE SEQUENCE</scope>
    <source>
        <strain evidence="1">UK204</strain>
    </source>
</reference>
<accession>A0A9N9I7U4</accession>